<evidence type="ECO:0000256" key="1">
    <source>
        <dbReference type="ARBA" id="ARBA00004141"/>
    </source>
</evidence>
<dbReference type="InterPro" id="IPR045083">
    <property type="entry name" value="ATP_synth_F0_asu_bact/mt"/>
</dbReference>
<evidence type="ECO:0000256" key="6">
    <source>
        <dbReference type="ARBA" id="ARBA00022781"/>
    </source>
</evidence>
<keyword evidence="8" id="KW-0406">Ion transport</keyword>
<keyword evidence="10" id="KW-0066">ATP synthesis</keyword>
<dbReference type="GO" id="GO:0046933">
    <property type="term" value="F:proton-transporting ATP synthase activity, rotational mechanism"/>
    <property type="evidence" value="ECO:0007669"/>
    <property type="project" value="TreeGrafter"/>
</dbReference>
<accession>E6Y1D7</accession>
<evidence type="ECO:0000256" key="9">
    <source>
        <dbReference type="ARBA" id="ARBA00023136"/>
    </source>
</evidence>
<dbReference type="InterPro" id="IPR023011">
    <property type="entry name" value="ATP_synth_F0_asu_AS"/>
</dbReference>
<sequence length="217" mass="23676">MTTDLFSALDCNQIQLGFLLWMIPMTAILMMSSFYKSKDSLSILQQKVSGVHSDARDDMSPLSLMLFTLMLFLILMNLLGLAPYIYGITSSLWMAMSLAVVMWGLILISGWINSPSKSAAHLAPAGAPGALVPFLVLIETISILIRPLTLTVRLIANISAGHIVLALLANCLTSLSGLTLVSMLFLNIGYNMFEVFVSVIQAYIFSLLIKLYGGEHP</sequence>
<keyword evidence="9 12" id="KW-0472">Membrane</keyword>
<feature type="transmembrane region" description="Helical" evidence="12">
    <location>
        <begin position="165"/>
        <end position="186"/>
    </location>
</feature>
<keyword evidence="3" id="KW-0813">Transport</keyword>
<dbReference type="PROSITE" id="PS00449">
    <property type="entry name" value="ATPASE_A"/>
    <property type="match status" value="1"/>
</dbReference>
<evidence type="ECO:0000256" key="12">
    <source>
        <dbReference type="SAM" id="Phobius"/>
    </source>
</evidence>
<evidence type="ECO:0000256" key="2">
    <source>
        <dbReference type="ARBA" id="ARBA00006810"/>
    </source>
</evidence>
<dbReference type="EMBL" id="DQ991937">
    <property type="protein sequence ID" value="ABJ55874.1"/>
    <property type="molecule type" value="Genomic_DNA"/>
</dbReference>
<dbReference type="NCBIfam" id="TIGR01131">
    <property type="entry name" value="ATP_synt_6_or_A"/>
    <property type="match status" value="1"/>
</dbReference>
<dbReference type="SUPFAM" id="SSF81336">
    <property type="entry name" value="F1F0 ATP synthase subunit A"/>
    <property type="match status" value="1"/>
</dbReference>
<feature type="transmembrane region" description="Helical" evidence="12">
    <location>
        <begin position="92"/>
        <end position="113"/>
    </location>
</feature>
<evidence type="ECO:0000313" key="13">
    <source>
        <dbReference type="EMBL" id="ABJ55874.1"/>
    </source>
</evidence>
<name>E6Y1D7_9GAST</name>
<gene>
    <name evidence="13" type="primary">ATP6</name>
</gene>
<evidence type="ECO:0000256" key="3">
    <source>
        <dbReference type="ARBA" id="ARBA00022448"/>
    </source>
</evidence>
<evidence type="ECO:0000256" key="11">
    <source>
        <dbReference type="RuleBase" id="RU004450"/>
    </source>
</evidence>
<dbReference type="AlphaFoldDB" id="E6Y1D7"/>
<dbReference type="GO" id="GO:0045259">
    <property type="term" value="C:proton-transporting ATP synthase complex"/>
    <property type="evidence" value="ECO:0007669"/>
    <property type="project" value="UniProtKB-KW"/>
</dbReference>
<evidence type="ECO:0000256" key="10">
    <source>
        <dbReference type="ARBA" id="ARBA00023310"/>
    </source>
</evidence>
<feature type="transmembrane region" description="Helical" evidence="12">
    <location>
        <begin position="125"/>
        <end position="145"/>
    </location>
</feature>
<dbReference type="GO" id="GO:0005743">
    <property type="term" value="C:mitochondrial inner membrane"/>
    <property type="evidence" value="ECO:0007669"/>
    <property type="project" value="UniProtKB-SubCell"/>
</dbReference>
<feature type="transmembrane region" description="Helical" evidence="12">
    <location>
        <begin position="64"/>
        <end position="86"/>
    </location>
</feature>
<proteinExistence type="inferred from homology"/>
<dbReference type="PRINTS" id="PR00123">
    <property type="entry name" value="ATPASEA"/>
</dbReference>
<dbReference type="PANTHER" id="PTHR11410:SF0">
    <property type="entry name" value="ATP SYNTHASE SUBUNIT A"/>
    <property type="match status" value="1"/>
</dbReference>
<keyword evidence="7 12" id="KW-1133">Transmembrane helix</keyword>
<geneLocation type="mitochondrion" evidence="13"/>
<comment type="subcellular location">
    <subcellularLocation>
        <location evidence="1">Membrane</location>
        <topology evidence="1">Multi-pass membrane protein</topology>
    </subcellularLocation>
    <subcellularLocation>
        <location evidence="11">Mitochondrion inner membrane</location>
        <topology evidence="11">Multi-pass membrane protein</topology>
    </subcellularLocation>
</comment>
<keyword evidence="13" id="KW-0496">Mitochondrion</keyword>
<evidence type="ECO:0000256" key="8">
    <source>
        <dbReference type="ARBA" id="ARBA00023065"/>
    </source>
</evidence>
<dbReference type="InterPro" id="IPR035908">
    <property type="entry name" value="F0_ATP_A_sf"/>
</dbReference>
<dbReference type="Gene3D" id="1.20.120.220">
    <property type="entry name" value="ATP synthase, F0 complex, subunit A"/>
    <property type="match status" value="1"/>
</dbReference>
<reference evidence="13" key="1">
    <citation type="journal article" date="2011" name="Mar. Genomics">
        <title>Crawling through time: Transition of snails to slugs dating back to the Paleozoic, based on mitochondrial phylogenomics.</title>
        <authorList>
            <person name="Medina M."/>
            <person name="Lal S."/>
            <person name="Valles Y."/>
            <person name="Takaoka T.L."/>
            <person name="Dayrat B.A."/>
            <person name="Boore J.L."/>
            <person name="Gosliner T."/>
        </authorList>
    </citation>
    <scope>NUCLEOTIDE SEQUENCE</scope>
</reference>
<feature type="transmembrane region" description="Helical" evidence="12">
    <location>
        <begin position="193"/>
        <end position="213"/>
    </location>
</feature>
<evidence type="ECO:0000256" key="4">
    <source>
        <dbReference type="ARBA" id="ARBA00022547"/>
    </source>
</evidence>
<feature type="transmembrane region" description="Helical" evidence="12">
    <location>
        <begin position="14"/>
        <end position="35"/>
    </location>
</feature>
<dbReference type="PANTHER" id="PTHR11410">
    <property type="entry name" value="ATP SYNTHASE SUBUNIT A"/>
    <property type="match status" value="1"/>
</dbReference>
<keyword evidence="4" id="KW-0138">CF(0)</keyword>
<dbReference type="InterPro" id="IPR000568">
    <property type="entry name" value="ATP_synth_F0_asu"/>
</dbReference>
<keyword evidence="5 12" id="KW-0812">Transmembrane</keyword>
<organism evidence="13">
    <name type="scientific">Sagaminopteron nigropunctatum</name>
    <dbReference type="NCBI Taxonomy" id="1874340"/>
    <lineage>
        <taxon>Eukaryota</taxon>
        <taxon>Metazoa</taxon>
        <taxon>Spiralia</taxon>
        <taxon>Lophotrochozoa</taxon>
        <taxon>Mollusca</taxon>
        <taxon>Gastropoda</taxon>
        <taxon>Heterobranchia</taxon>
        <taxon>Euthyneura</taxon>
        <taxon>Tectipleura</taxon>
        <taxon>Cephalaspidea</taxon>
        <taxon>Philinoidea</taxon>
        <taxon>Gastropteridae</taxon>
        <taxon>Sagaminopteron</taxon>
    </lineage>
</organism>
<dbReference type="Pfam" id="PF00119">
    <property type="entry name" value="ATP-synt_A"/>
    <property type="match status" value="1"/>
</dbReference>
<evidence type="ECO:0000256" key="7">
    <source>
        <dbReference type="ARBA" id="ARBA00022989"/>
    </source>
</evidence>
<dbReference type="CDD" id="cd00310">
    <property type="entry name" value="ATP-synt_Fo_a_6"/>
    <property type="match status" value="1"/>
</dbReference>
<evidence type="ECO:0000256" key="5">
    <source>
        <dbReference type="ARBA" id="ARBA00022692"/>
    </source>
</evidence>
<keyword evidence="6" id="KW-0375">Hydrogen ion transport</keyword>
<protein>
    <recommendedName>
        <fullName evidence="11">ATP synthase subunit a</fullName>
    </recommendedName>
</protein>
<comment type="similarity">
    <text evidence="2">Belongs to the ATPase A chain family.</text>
</comment>